<dbReference type="AlphaFoldDB" id="A0A6S7J6L0"/>
<dbReference type="EMBL" id="CACRXK020013708">
    <property type="protein sequence ID" value="CAB4025621.1"/>
    <property type="molecule type" value="Genomic_DNA"/>
</dbReference>
<comment type="subcellular location">
    <subcellularLocation>
        <location evidence="1">Membrane</location>
    </subcellularLocation>
</comment>
<dbReference type="InterPro" id="IPR036013">
    <property type="entry name" value="Band_7/SPFH_dom_sf"/>
</dbReference>
<evidence type="ECO:0000313" key="7">
    <source>
        <dbReference type="Proteomes" id="UP001152795"/>
    </source>
</evidence>
<dbReference type="GO" id="GO:1901890">
    <property type="term" value="P:positive regulation of cell junction assembly"/>
    <property type="evidence" value="ECO:0007669"/>
    <property type="project" value="TreeGrafter"/>
</dbReference>
<evidence type="ECO:0000256" key="4">
    <source>
        <dbReference type="RuleBase" id="RU366054"/>
    </source>
</evidence>
<dbReference type="GO" id="GO:0031410">
    <property type="term" value="C:cytoplasmic vesicle"/>
    <property type="evidence" value="ECO:0007669"/>
    <property type="project" value="TreeGrafter"/>
</dbReference>
<dbReference type="CDD" id="cd03399">
    <property type="entry name" value="SPFH_flotillin"/>
    <property type="match status" value="1"/>
</dbReference>
<dbReference type="InterPro" id="IPR027705">
    <property type="entry name" value="Flotillin_fam"/>
</dbReference>
<dbReference type="GO" id="GO:0045807">
    <property type="term" value="P:positive regulation of endocytosis"/>
    <property type="evidence" value="ECO:0007669"/>
    <property type="project" value="TreeGrafter"/>
</dbReference>
<protein>
    <recommendedName>
        <fullName evidence="5">Band 7 domain-containing protein</fullName>
    </recommendedName>
</protein>
<comment type="similarity">
    <text evidence="2 4">Belongs to the band 7/mec-2 family. Flotillin subfamily.</text>
</comment>
<dbReference type="PANTHER" id="PTHR13806:SF46">
    <property type="entry name" value="FLOTILLIN-1-RELATED"/>
    <property type="match status" value="1"/>
</dbReference>
<dbReference type="GO" id="GO:0002020">
    <property type="term" value="F:protease binding"/>
    <property type="evidence" value="ECO:0007669"/>
    <property type="project" value="TreeGrafter"/>
</dbReference>
<dbReference type="GO" id="GO:0072659">
    <property type="term" value="P:protein localization to plasma membrane"/>
    <property type="evidence" value="ECO:0007669"/>
    <property type="project" value="TreeGrafter"/>
</dbReference>
<keyword evidence="7" id="KW-1185">Reference proteome</keyword>
<dbReference type="Proteomes" id="UP001152795">
    <property type="component" value="Unassembled WGS sequence"/>
</dbReference>
<dbReference type="Gene3D" id="3.30.479.30">
    <property type="entry name" value="Band 7 domain"/>
    <property type="match status" value="1"/>
</dbReference>
<evidence type="ECO:0000256" key="2">
    <source>
        <dbReference type="ARBA" id="ARBA00007161"/>
    </source>
</evidence>
<sequence length="114" mass="12399">MVGFETCGPNEAIVVSGMCTGRGPKYVSGGRLFVLPFVQKAQRLNLNTMTLSVDSPRVYTVEGVPISVTGIAQVKIRGENVDMLKAAAEQFLDKSISEIQQIALETLVSFVCFW</sequence>
<comment type="caution">
    <text evidence="6">The sequence shown here is derived from an EMBL/GenBank/DDBJ whole genome shotgun (WGS) entry which is preliminary data.</text>
</comment>
<dbReference type="GO" id="GO:0016600">
    <property type="term" value="C:flotillin complex"/>
    <property type="evidence" value="ECO:0007669"/>
    <property type="project" value="TreeGrafter"/>
</dbReference>
<name>A0A6S7J6L0_PARCT</name>
<evidence type="ECO:0000313" key="6">
    <source>
        <dbReference type="EMBL" id="CAB4025621.1"/>
    </source>
</evidence>
<keyword evidence="3" id="KW-0472">Membrane</keyword>
<reference evidence="6" key="1">
    <citation type="submission" date="2020-04" db="EMBL/GenBank/DDBJ databases">
        <authorList>
            <person name="Alioto T."/>
            <person name="Alioto T."/>
            <person name="Gomez Garrido J."/>
        </authorList>
    </citation>
    <scope>NUCLEOTIDE SEQUENCE</scope>
    <source>
        <strain evidence="6">A484AB</strain>
    </source>
</reference>
<organism evidence="6 7">
    <name type="scientific">Paramuricea clavata</name>
    <name type="common">Red gorgonian</name>
    <name type="synonym">Violescent sea-whip</name>
    <dbReference type="NCBI Taxonomy" id="317549"/>
    <lineage>
        <taxon>Eukaryota</taxon>
        <taxon>Metazoa</taxon>
        <taxon>Cnidaria</taxon>
        <taxon>Anthozoa</taxon>
        <taxon>Octocorallia</taxon>
        <taxon>Malacalcyonacea</taxon>
        <taxon>Plexauridae</taxon>
        <taxon>Paramuricea</taxon>
    </lineage>
</organism>
<dbReference type="SUPFAM" id="SSF117892">
    <property type="entry name" value="Band 7/SPFH domain"/>
    <property type="match status" value="1"/>
</dbReference>
<evidence type="ECO:0000256" key="1">
    <source>
        <dbReference type="ARBA" id="ARBA00004370"/>
    </source>
</evidence>
<dbReference type="PANTHER" id="PTHR13806">
    <property type="entry name" value="FLOTILLIN-RELATED"/>
    <property type="match status" value="1"/>
</dbReference>
<dbReference type="GO" id="GO:0002090">
    <property type="term" value="P:regulation of receptor internalization"/>
    <property type="evidence" value="ECO:0007669"/>
    <property type="project" value="TreeGrafter"/>
</dbReference>
<dbReference type="OrthoDB" id="6080404at2759"/>
<dbReference type="InterPro" id="IPR001107">
    <property type="entry name" value="Band_7"/>
</dbReference>
<dbReference type="GO" id="GO:2000049">
    <property type="term" value="P:positive regulation of cell-cell adhesion mediated by cadherin"/>
    <property type="evidence" value="ECO:0007669"/>
    <property type="project" value="TreeGrafter"/>
</dbReference>
<dbReference type="Pfam" id="PF01145">
    <property type="entry name" value="Band_7"/>
    <property type="match status" value="1"/>
</dbReference>
<evidence type="ECO:0000259" key="5">
    <source>
        <dbReference type="Pfam" id="PF01145"/>
    </source>
</evidence>
<accession>A0A6S7J6L0</accession>
<proteinExistence type="inferred from homology"/>
<evidence type="ECO:0000256" key="3">
    <source>
        <dbReference type="ARBA" id="ARBA00023136"/>
    </source>
</evidence>
<feature type="domain" description="Band 7" evidence="5">
    <location>
        <begin position="8"/>
        <end position="106"/>
    </location>
</feature>
<dbReference type="GO" id="GO:0070528">
    <property type="term" value="P:protein kinase C signaling"/>
    <property type="evidence" value="ECO:0007669"/>
    <property type="project" value="TreeGrafter"/>
</dbReference>
<gene>
    <name evidence="6" type="ORF">PACLA_8A051082</name>
</gene>